<evidence type="ECO:0000313" key="1">
    <source>
        <dbReference type="EMBL" id="QNP44136.1"/>
    </source>
</evidence>
<sequence length="202" mass="21842">MKAAKGSIGRSVDQPNPSIRFYLFHGTDESQSSALGERLVVALKASKQAIAPASLRSDPALLTDEAGAIDMFGGSKVIWLQPAGEESLAAVEALLNAPALESPVVAIAGRLTKTSGLLKLADSHPRALSHVSYELDARDAERLVTELGRTEGLRMQPIIAARIAEGCSNDRRMIAQELAKLALYLDASRTRRRSWSLRRWTP</sequence>
<proteinExistence type="predicted"/>
<evidence type="ECO:0000313" key="2">
    <source>
        <dbReference type="Proteomes" id="UP000516134"/>
    </source>
</evidence>
<name>A0ABX6T2P0_9SPHN</name>
<reference evidence="1 2" key="1">
    <citation type="submission" date="2020-08" db="EMBL/GenBank/DDBJ databases">
        <title>Genome sequence of Sphingomonas daechungensis KACC 18115T.</title>
        <authorList>
            <person name="Hyun D.-W."/>
            <person name="Bae J.-W."/>
        </authorList>
    </citation>
    <scope>NUCLEOTIDE SEQUENCE [LARGE SCALE GENOMIC DNA]</scope>
    <source>
        <strain evidence="1 2">KACC 18115</strain>
    </source>
</reference>
<accession>A0ABX6T2P0</accession>
<evidence type="ECO:0008006" key="3">
    <source>
        <dbReference type="Google" id="ProtNLM"/>
    </source>
</evidence>
<dbReference type="RefSeq" id="WP_187715557.1">
    <property type="nucleotide sequence ID" value="NZ_CP060780.1"/>
</dbReference>
<organism evidence="1 2">
    <name type="scientific">Sphingomonas daechungensis</name>
    <dbReference type="NCBI Taxonomy" id="1176646"/>
    <lineage>
        <taxon>Bacteria</taxon>
        <taxon>Pseudomonadati</taxon>
        <taxon>Pseudomonadota</taxon>
        <taxon>Alphaproteobacteria</taxon>
        <taxon>Sphingomonadales</taxon>
        <taxon>Sphingomonadaceae</taxon>
        <taxon>Sphingomonas</taxon>
    </lineage>
</organism>
<keyword evidence="2" id="KW-1185">Reference proteome</keyword>
<protein>
    <recommendedName>
        <fullName evidence="3">DNA polymerase III subunit delta</fullName>
    </recommendedName>
</protein>
<gene>
    <name evidence="1" type="ORF">H9L15_06315</name>
</gene>
<dbReference type="EMBL" id="CP060780">
    <property type="protein sequence ID" value="QNP44136.1"/>
    <property type="molecule type" value="Genomic_DNA"/>
</dbReference>
<dbReference type="Proteomes" id="UP000516134">
    <property type="component" value="Chromosome"/>
</dbReference>